<feature type="coiled-coil region" evidence="1">
    <location>
        <begin position="195"/>
        <end position="222"/>
    </location>
</feature>
<dbReference type="EMBL" id="QFFZ01000035">
    <property type="protein sequence ID" value="TEB09951.1"/>
    <property type="molecule type" value="Genomic_DNA"/>
</dbReference>
<reference evidence="3 4" key="1">
    <citation type="journal article" date="2018" name="Environ. Microbiol.">
        <title>Novel energy conservation strategies and behaviour of Pelotomaculum schinkii driving syntrophic propionate catabolism.</title>
        <authorList>
            <person name="Hidalgo-Ahumada C.A.P."/>
            <person name="Nobu M.K."/>
            <person name="Narihiro T."/>
            <person name="Tamaki H."/>
            <person name="Liu W.T."/>
            <person name="Kamagata Y."/>
            <person name="Stams A.J.M."/>
            <person name="Imachi H."/>
            <person name="Sousa D.Z."/>
        </authorList>
    </citation>
    <scope>NUCLEOTIDE SEQUENCE [LARGE SCALE GENOMIC DNA]</scope>
    <source>
        <strain evidence="3 4">MGP</strain>
    </source>
</reference>
<keyword evidence="2" id="KW-0732">Signal</keyword>
<feature type="chain" id="PRO_5021236618" evidence="2">
    <location>
        <begin position="30"/>
        <end position="259"/>
    </location>
</feature>
<evidence type="ECO:0000256" key="2">
    <source>
        <dbReference type="SAM" id="SignalP"/>
    </source>
</evidence>
<accession>A0A4Y7RMA9</accession>
<gene>
    <name evidence="3" type="ORF">Pmgp_02754</name>
</gene>
<name>A0A4Y7RMA9_9FIRM</name>
<dbReference type="RefSeq" id="WP_134214559.1">
    <property type="nucleotide sequence ID" value="NZ_QFFZ01000035.1"/>
</dbReference>
<evidence type="ECO:0000313" key="3">
    <source>
        <dbReference type="EMBL" id="TEB09951.1"/>
    </source>
</evidence>
<dbReference type="OrthoDB" id="1797287at2"/>
<keyword evidence="1" id="KW-0175">Coiled coil</keyword>
<feature type="signal peptide" evidence="2">
    <location>
        <begin position="1"/>
        <end position="29"/>
    </location>
</feature>
<proteinExistence type="predicted"/>
<sequence length="259" mass="28213">MKNEKIMKLVATGILVAGLMASSSGLSLAAGDSTNGPDVSQRVLWQTGDPGAAGVATGQVIISTSKMSKFNQNILKEALADLVTAGTITQAQSDAVLTDFQNNTPEKPVIKVTPPSEGANNLSGTNPMMTFKVVKFNDPLKDLVDKGTITQDQAQAIRDKMREITDQQMQKQWQTSLDTLVGEGTITRDQADKVLAFLTADKQKMQSVLDQARENTQNMRNQTKDMSPQERAQYLEQNMPTIKDPVTQMVDQGIITQQL</sequence>
<evidence type="ECO:0000313" key="4">
    <source>
        <dbReference type="Proteomes" id="UP000297597"/>
    </source>
</evidence>
<dbReference type="AlphaFoldDB" id="A0A4Y7RMA9"/>
<organism evidence="3 4">
    <name type="scientific">Pelotomaculum propionicicum</name>
    <dbReference type="NCBI Taxonomy" id="258475"/>
    <lineage>
        <taxon>Bacteria</taxon>
        <taxon>Bacillati</taxon>
        <taxon>Bacillota</taxon>
        <taxon>Clostridia</taxon>
        <taxon>Eubacteriales</taxon>
        <taxon>Desulfotomaculaceae</taxon>
        <taxon>Pelotomaculum</taxon>
    </lineage>
</organism>
<protein>
    <submittedName>
        <fullName evidence="3">Uncharacterized protein</fullName>
    </submittedName>
</protein>
<keyword evidence="4" id="KW-1185">Reference proteome</keyword>
<dbReference type="Proteomes" id="UP000297597">
    <property type="component" value="Unassembled WGS sequence"/>
</dbReference>
<evidence type="ECO:0000256" key="1">
    <source>
        <dbReference type="SAM" id="Coils"/>
    </source>
</evidence>
<comment type="caution">
    <text evidence="3">The sequence shown here is derived from an EMBL/GenBank/DDBJ whole genome shotgun (WGS) entry which is preliminary data.</text>
</comment>